<accession>A0A7X1KMZ7</accession>
<keyword evidence="6" id="KW-1003">Cell membrane</keyword>
<evidence type="ECO:0000256" key="6">
    <source>
        <dbReference type="RuleBase" id="RU363076"/>
    </source>
</evidence>
<sequence length="232" mass="24531">MVLLAVLTAVFVLLGLWQVQRMGWKHALIAKVDARIHAAPVSLPGEGGIAAAGQGGLDYLRVRLAGTYLAPATALVRASSERGLGYWAMTPLRLDDGRTIWVNRGFLPAGTALGAARASVPGGPVSVIGLLRSSEPGGSMLQSNRPADDRWYSRDVAALSRARGAGQTLPLFVDSQAEQSGEPGRAPQPAAGLTTVHFPDNHLSYALTWFAMALLSVFGIWLAWRRGNATPA</sequence>
<dbReference type="AlphaFoldDB" id="A0A7X1KMZ7"/>
<dbReference type="GO" id="GO:0005886">
    <property type="term" value="C:plasma membrane"/>
    <property type="evidence" value="ECO:0007669"/>
    <property type="project" value="UniProtKB-SubCell"/>
</dbReference>
<dbReference type="InterPro" id="IPR002994">
    <property type="entry name" value="Surf1/Shy1"/>
</dbReference>
<keyword evidence="5 6" id="KW-0472">Membrane</keyword>
<keyword evidence="4 6" id="KW-1133">Transmembrane helix</keyword>
<gene>
    <name evidence="7" type="ORF">H7F51_16740</name>
</gene>
<dbReference type="InterPro" id="IPR045214">
    <property type="entry name" value="Surf1/Surf4"/>
</dbReference>
<evidence type="ECO:0000313" key="8">
    <source>
        <dbReference type="Proteomes" id="UP000566813"/>
    </source>
</evidence>
<dbReference type="Proteomes" id="UP000566813">
    <property type="component" value="Unassembled WGS sequence"/>
</dbReference>
<dbReference type="PANTHER" id="PTHR23427:SF2">
    <property type="entry name" value="SURFEIT LOCUS PROTEIN 1"/>
    <property type="match status" value="1"/>
</dbReference>
<dbReference type="PROSITE" id="PS50895">
    <property type="entry name" value="SURF1"/>
    <property type="match status" value="1"/>
</dbReference>
<protein>
    <recommendedName>
        <fullName evidence="6">SURF1-like protein</fullName>
    </recommendedName>
</protein>
<dbReference type="EMBL" id="JACLAW010000015">
    <property type="protein sequence ID" value="MBC2667169.1"/>
    <property type="molecule type" value="Genomic_DNA"/>
</dbReference>
<dbReference type="CDD" id="cd06662">
    <property type="entry name" value="SURF1"/>
    <property type="match status" value="1"/>
</dbReference>
<dbReference type="PANTHER" id="PTHR23427">
    <property type="entry name" value="SURFEIT LOCUS PROTEIN"/>
    <property type="match status" value="1"/>
</dbReference>
<evidence type="ECO:0000256" key="5">
    <source>
        <dbReference type="ARBA" id="ARBA00023136"/>
    </source>
</evidence>
<comment type="subcellular location">
    <subcellularLocation>
        <location evidence="6">Cell membrane</location>
        <topology evidence="6">Multi-pass membrane protein</topology>
    </subcellularLocation>
    <subcellularLocation>
        <location evidence="1">Membrane</location>
    </subcellularLocation>
</comment>
<evidence type="ECO:0000256" key="3">
    <source>
        <dbReference type="ARBA" id="ARBA00022692"/>
    </source>
</evidence>
<evidence type="ECO:0000313" key="7">
    <source>
        <dbReference type="EMBL" id="MBC2667169.1"/>
    </source>
</evidence>
<dbReference type="Pfam" id="PF02104">
    <property type="entry name" value="SURF1"/>
    <property type="match status" value="1"/>
</dbReference>
<evidence type="ECO:0000256" key="1">
    <source>
        <dbReference type="ARBA" id="ARBA00004370"/>
    </source>
</evidence>
<reference evidence="7 8" key="1">
    <citation type="submission" date="2020-08" db="EMBL/GenBank/DDBJ databases">
        <title>The genome sequence of type strain Novosphingobium flavum NBRC 111647.</title>
        <authorList>
            <person name="Liu Y."/>
        </authorList>
    </citation>
    <scope>NUCLEOTIDE SEQUENCE [LARGE SCALE GENOMIC DNA]</scope>
    <source>
        <strain evidence="7 8">NBRC 111647</strain>
    </source>
</reference>
<feature type="transmembrane region" description="Helical" evidence="6">
    <location>
        <begin position="203"/>
        <end position="224"/>
    </location>
</feature>
<evidence type="ECO:0000256" key="4">
    <source>
        <dbReference type="ARBA" id="ARBA00022989"/>
    </source>
</evidence>
<comment type="caution">
    <text evidence="7">The sequence shown here is derived from an EMBL/GenBank/DDBJ whole genome shotgun (WGS) entry which is preliminary data.</text>
</comment>
<proteinExistence type="inferred from homology"/>
<name>A0A7X1KMZ7_9SPHN</name>
<organism evidence="7 8">
    <name type="scientific">Novosphingobium flavum</name>
    <dbReference type="NCBI Taxonomy" id="1778672"/>
    <lineage>
        <taxon>Bacteria</taxon>
        <taxon>Pseudomonadati</taxon>
        <taxon>Pseudomonadota</taxon>
        <taxon>Alphaproteobacteria</taxon>
        <taxon>Sphingomonadales</taxon>
        <taxon>Sphingomonadaceae</taxon>
        <taxon>Novosphingobium</taxon>
    </lineage>
</organism>
<keyword evidence="8" id="KW-1185">Reference proteome</keyword>
<keyword evidence="3 6" id="KW-0812">Transmembrane</keyword>
<evidence type="ECO:0000256" key="2">
    <source>
        <dbReference type="ARBA" id="ARBA00007165"/>
    </source>
</evidence>
<comment type="caution">
    <text evidence="6">Lacks conserved residue(s) required for the propagation of feature annotation.</text>
</comment>
<comment type="similarity">
    <text evidence="2 6">Belongs to the SURF1 family.</text>
</comment>